<dbReference type="GO" id="GO:0015920">
    <property type="term" value="P:lipopolysaccharide transport"/>
    <property type="evidence" value="ECO:0007669"/>
    <property type="project" value="TreeGrafter"/>
</dbReference>
<dbReference type="HAMAP" id="MF_01186">
    <property type="entry name" value="LPS_assembly_LptE"/>
    <property type="match status" value="1"/>
</dbReference>
<keyword evidence="2 6" id="KW-0472">Membrane</keyword>
<keyword evidence="4 6" id="KW-0998">Cell outer membrane</keyword>
<evidence type="ECO:0000256" key="1">
    <source>
        <dbReference type="ARBA" id="ARBA00022729"/>
    </source>
</evidence>
<accession>A0A7W8FZJ4</accession>
<dbReference type="InterPro" id="IPR007485">
    <property type="entry name" value="LPS_assembly_LptE"/>
</dbReference>
<protein>
    <recommendedName>
        <fullName evidence="6">LPS-assembly lipoprotein LptE</fullName>
    </recommendedName>
</protein>
<comment type="caution">
    <text evidence="7">The sequence shown here is derived from an EMBL/GenBank/DDBJ whole genome shotgun (WGS) entry which is preliminary data.</text>
</comment>
<evidence type="ECO:0000256" key="2">
    <source>
        <dbReference type="ARBA" id="ARBA00023136"/>
    </source>
</evidence>
<dbReference type="RefSeq" id="WP_183961074.1">
    <property type="nucleotide sequence ID" value="NZ_JACHHP010000003.1"/>
</dbReference>
<evidence type="ECO:0000313" key="8">
    <source>
        <dbReference type="Proteomes" id="UP000521199"/>
    </source>
</evidence>
<proteinExistence type="inferred from homology"/>
<comment type="function">
    <text evidence="6">Together with LptD, is involved in the assembly of lipopolysaccharide (LPS) at the surface of the outer membrane. Required for the proper assembly of LptD. Binds LPS and may serve as the LPS recognition site at the outer membrane.</text>
</comment>
<comment type="subunit">
    <text evidence="6">Component of the lipopolysaccharide transport and assembly complex. Interacts with LptD.</text>
</comment>
<dbReference type="GO" id="GO:0001530">
    <property type="term" value="F:lipopolysaccharide binding"/>
    <property type="evidence" value="ECO:0007669"/>
    <property type="project" value="TreeGrafter"/>
</dbReference>
<dbReference type="Gene3D" id="3.30.160.150">
    <property type="entry name" value="Lipoprotein like domain"/>
    <property type="match status" value="1"/>
</dbReference>
<organism evidence="7 8">
    <name type="scientific">Chiayiivirga flava</name>
    <dbReference type="NCBI Taxonomy" id="659595"/>
    <lineage>
        <taxon>Bacteria</taxon>
        <taxon>Pseudomonadati</taxon>
        <taxon>Pseudomonadota</taxon>
        <taxon>Gammaproteobacteria</taxon>
        <taxon>Lysobacterales</taxon>
        <taxon>Lysobacteraceae</taxon>
        <taxon>Chiayiivirga</taxon>
    </lineage>
</organism>
<dbReference type="PANTHER" id="PTHR38098">
    <property type="entry name" value="LPS-ASSEMBLY LIPOPROTEIN LPTE"/>
    <property type="match status" value="1"/>
</dbReference>
<dbReference type="AlphaFoldDB" id="A0A7W8FZJ4"/>
<name>A0A7W8FZJ4_9GAMM</name>
<evidence type="ECO:0000256" key="6">
    <source>
        <dbReference type="HAMAP-Rule" id="MF_01186"/>
    </source>
</evidence>
<dbReference type="GO" id="GO:0043165">
    <property type="term" value="P:Gram-negative-bacterium-type cell outer membrane assembly"/>
    <property type="evidence" value="ECO:0007669"/>
    <property type="project" value="UniProtKB-UniRule"/>
</dbReference>
<reference evidence="7 8" key="1">
    <citation type="submission" date="2020-08" db="EMBL/GenBank/DDBJ databases">
        <title>Genomic Encyclopedia of Type Strains, Phase IV (KMG-IV): sequencing the most valuable type-strain genomes for metagenomic binning, comparative biology and taxonomic classification.</title>
        <authorList>
            <person name="Goeker M."/>
        </authorList>
    </citation>
    <scope>NUCLEOTIDE SEQUENCE [LARGE SCALE GENOMIC DNA]</scope>
    <source>
        <strain evidence="7 8">DSM 24163</strain>
    </source>
</reference>
<dbReference type="Proteomes" id="UP000521199">
    <property type="component" value="Unassembled WGS sequence"/>
</dbReference>
<keyword evidence="5 7" id="KW-0449">Lipoprotein</keyword>
<dbReference type="GO" id="GO:1990351">
    <property type="term" value="C:transporter complex"/>
    <property type="evidence" value="ECO:0007669"/>
    <property type="project" value="TreeGrafter"/>
</dbReference>
<evidence type="ECO:0000256" key="4">
    <source>
        <dbReference type="ARBA" id="ARBA00023237"/>
    </source>
</evidence>
<dbReference type="PANTHER" id="PTHR38098:SF1">
    <property type="entry name" value="LPS-ASSEMBLY LIPOPROTEIN LPTE"/>
    <property type="match status" value="1"/>
</dbReference>
<keyword evidence="3" id="KW-0564">Palmitate</keyword>
<keyword evidence="8" id="KW-1185">Reference proteome</keyword>
<dbReference type="GO" id="GO:0009279">
    <property type="term" value="C:cell outer membrane"/>
    <property type="evidence" value="ECO:0007669"/>
    <property type="project" value="UniProtKB-UniRule"/>
</dbReference>
<evidence type="ECO:0000256" key="3">
    <source>
        <dbReference type="ARBA" id="ARBA00023139"/>
    </source>
</evidence>
<comment type="similarity">
    <text evidence="6">Belongs to the LptE lipoprotein family.</text>
</comment>
<evidence type="ECO:0000313" key="7">
    <source>
        <dbReference type="EMBL" id="MBB5208552.1"/>
    </source>
</evidence>
<keyword evidence="1" id="KW-0732">Signal</keyword>
<dbReference type="Pfam" id="PF04390">
    <property type="entry name" value="LptE"/>
    <property type="match status" value="1"/>
</dbReference>
<dbReference type="EMBL" id="JACHHP010000003">
    <property type="protein sequence ID" value="MBB5208552.1"/>
    <property type="molecule type" value="Genomic_DNA"/>
</dbReference>
<sequence length="165" mass="18165">MNPSPVLRCLLIAGCLLLSACGFKLRQEIALPSSLSAIKVSVADPYSPLQRNLEVALRRSGATVAEGTDGVAVLRVFRNSLQRLPLSVGDTGRVQEYVLRYVVTFELVDASGLVVVPRQDVQLERDYSFDTIQAQGTPGEEEVMRAELEREIVQAILRRVDAVLR</sequence>
<gene>
    <name evidence="6" type="primary">lptE</name>
    <name evidence="7" type="ORF">HNQ52_002094</name>
</gene>
<evidence type="ECO:0000256" key="5">
    <source>
        <dbReference type="ARBA" id="ARBA00023288"/>
    </source>
</evidence>